<feature type="signal peptide" evidence="2">
    <location>
        <begin position="1"/>
        <end position="19"/>
    </location>
</feature>
<dbReference type="SUPFAM" id="SSF49363">
    <property type="entry name" value="Purple acid phosphatase, N-terminal domain"/>
    <property type="match status" value="1"/>
</dbReference>
<feature type="domain" description="Purple acid phosphatase N-terminal" evidence="4">
    <location>
        <begin position="32"/>
        <end position="105"/>
    </location>
</feature>
<gene>
    <name evidence="5" type="ORF">A5CPEGH6_17410</name>
</gene>
<keyword evidence="1 2" id="KW-0732">Signal</keyword>
<dbReference type="RefSeq" id="WP_141429122.1">
    <property type="nucleotide sequence ID" value="NZ_AP019736.1"/>
</dbReference>
<reference evidence="6" key="1">
    <citation type="submission" date="2019-06" db="EMBL/GenBank/DDBJ databases">
        <title>Alistipes onderdonkii subsp. vulgaris subsp. nov., Alistipes dispar sp. nov. and Alistipes communis sp. nov., isolated from human faeces, and creation of Alistipes onderdonkii subsp. onderdonkii subsp. nov.</title>
        <authorList>
            <person name="Sakamoto M."/>
            <person name="Ikeyama N."/>
            <person name="Ogata Y."/>
            <person name="Suda W."/>
            <person name="Iino T."/>
            <person name="Hattori M."/>
            <person name="Ohkuma M."/>
        </authorList>
    </citation>
    <scope>NUCLEOTIDE SEQUENCE [LARGE SCALE GENOMIC DNA]</scope>
    <source>
        <strain evidence="6">5CPEGH6</strain>
    </source>
</reference>
<dbReference type="Pfam" id="PF00149">
    <property type="entry name" value="Metallophos"/>
    <property type="match status" value="1"/>
</dbReference>
<evidence type="ECO:0000256" key="1">
    <source>
        <dbReference type="ARBA" id="ARBA00022729"/>
    </source>
</evidence>
<dbReference type="InterPro" id="IPR029052">
    <property type="entry name" value="Metallo-depent_PP-like"/>
</dbReference>
<dbReference type="PANTHER" id="PTHR22953:SF153">
    <property type="entry name" value="PURPLE ACID PHOSPHATASE"/>
    <property type="match status" value="1"/>
</dbReference>
<evidence type="ECO:0000313" key="5">
    <source>
        <dbReference type="EMBL" id="BBL07103.1"/>
    </source>
</evidence>
<evidence type="ECO:0008006" key="7">
    <source>
        <dbReference type="Google" id="ProtNLM"/>
    </source>
</evidence>
<dbReference type="EMBL" id="AP019736">
    <property type="protein sequence ID" value="BBL07103.1"/>
    <property type="molecule type" value="Genomic_DNA"/>
</dbReference>
<dbReference type="Proteomes" id="UP000319374">
    <property type="component" value="Chromosome"/>
</dbReference>
<name>A0A4Y1X1B7_9BACT</name>
<dbReference type="SUPFAM" id="SSF56300">
    <property type="entry name" value="Metallo-dependent phosphatases"/>
    <property type="match status" value="1"/>
</dbReference>
<dbReference type="Gene3D" id="3.60.21.10">
    <property type="match status" value="1"/>
</dbReference>
<keyword evidence="6" id="KW-1185">Reference proteome</keyword>
<accession>A0A4Y1X1B7</accession>
<protein>
    <recommendedName>
        <fullName evidence="7">Serine/threonine protein phosphatase</fullName>
    </recommendedName>
</protein>
<evidence type="ECO:0000259" key="4">
    <source>
        <dbReference type="Pfam" id="PF16656"/>
    </source>
</evidence>
<dbReference type="InterPro" id="IPR004843">
    <property type="entry name" value="Calcineurin-like_PHP"/>
</dbReference>
<feature type="chain" id="PRO_5021490482" description="Serine/threonine protein phosphatase" evidence="2">
    <location>
        <begin position="20"/>
        <end position="402"/>
    </location>
</feature>
<dbReference type="OrthoDB" id="596345at2"/>
<feature type="domain" description="Calcineurin-like phosphoesterase" evidence="3">
    <location>
        <begin position="147"/>
        <end position="340"/>
    </location>
</feature>
<dbReference type="AlphaFoldDB" id="A0A4Y1X1B7"/>
<dbReference type="PANTHER" id="PTHR22953">
    <property type="entry name" value="ACID PHOSPHATASE RELATED"/>
    <property type="match status" value="1"/>
</dbReference>
<proteinExistence type="predicted"/>
<dbReference type="PROSITE" id="PS51257">
    <property type="entry name" value="PROKAR_LIPOPROTEIN"/>
    <property type="match status" value="1"/>
</dbReference>
<organism evidence="5 6">
    <name type="scientific">Alistipes dispar</name>
    <dbReference type="NCBI Taxonomy" id="2585119"/>
    <lineage>
        <taxon>Bacteria</taxon>
        <taxon>Pseudomonadati</taxon>
        <taxon>Bacteroidota</taxon>
        <taxon>Bacteroidia</taxon>
        <taxon>Bacteroidales</taxon>
        <taxon>Rikenellaceae</taxon>
        <taxon>Alistipes</taxon>
    </lineage>
</organism>
<dbReference type="KEGG" id="ada:A5CPEGH6_17410"/>
<evidence type="ECO:0000313" key="6">
    <source>
        <dbReference type="Proteomes" id="UP000319374"/>
    </source>
</evidence>
<dbReference type="InterPro" id="IPR008963">
    <property type="entry name" value="Purple_acid_Pase-like_N"/>
</dbReference>
<dbReference type="Pfam" id="PF16656">
    <property type="entry name" value="Pur_ac_phosph_N"/>
    <property type="match status" value="1"/>
</dbReference>
<evidence type="ECO:0000256" key="2">
    <source>
        <dbReference type="SAM" id="SignalP"/>
    </source>
</evidence>
<dbReference type="GeneID" id="98673727"/>
<sequence length="402" mass="45461">MKRFLFLCAASLLAAAACGQPSVRIAHGPYLQQVSEDGFTVVWTTTVDAAAWVEVAPDDGTHFYAEERPKYYDTHIGKRRTGQLHRVRVGGLRPGTTYRYRIMQQAVLRDEGNKRVILGEGYGSDILKHEPYRATTLDPSRERIECWVVNDIHGRDSILRQLLADAPERRPDFVCFNGDMLTQIESVSELFDGYLDTAAELLSPAGIPIFATRGNHENRGSASHRYLDYFPTPTGEAYYAFRQGPVFFLMLDCGEDKPDSDIRYYGLAATDAYRAQEAEWLRQVVASDAYREAPLHVVFLHMVPGGKSSWHGEQEIRRLFVPILNEAEVDVMLCGHYHRYGWIDDGSRGTNFPILINSNRDKLVVKADRRGIDLEVIDPAGTTLKRHRIDSRSADTAPDRRP</sequence>
<dbReference type="Gene3D" id="2.60.40.380">
    <property type="entry name" value="Purple acid phosphatase-like, N-terminal"/>
    <property type="match status" value="1"/>
</dbReference>
<dbReference type="InterPro" id="IPR015914">
    <property type="entry name" value="PAPs_N"/>
</dbReference>
<dbReference type="InterPro" id="IPR039331">
    <property type="entry name" value="PAPs-like"/>
</dbReference>
<dbReference type="GO" id="GO:0003993">
    <property type="term" value="F:acid phosphatase activity"/>
    <property type="evidence" value="ECO:0007669"/>
    <property type="project" value="InterPro"/>
</dbReference>
<dbReference type="GO" id="GO:0046872">
    <property type="term" value="F:metal ion binding"/>
    <property type="evidence" value="ECO:0007669"/>
    <property type="project" value="InterPro"/>
</dbReference>
<evidence type="ECO:0000259" key="3">
    <source>
        <dbReference type="Pfam" id="PF00149"/>
    </source>
</evidence>